<evidence type="ECO:0000313" key="10">
    <source>
        <dbReference type="EMBL" id="AYV78429.1"/>
    </source>
</evidence>
<sequence>MSLKVLSYNLWFDQKNSIERLESLLVTILTLSPDVLCFQEVTPNIFSILKSNLVEYKNIFPKNIDSSYDCLIMSKYEILKSTQIPFENSIMGRKLLITVINYSNEKVSKSTQITIVTSHFESMFKEKINQVKIDQFALTIAQLNKLYNKFKSVILCSDTNILENEESFFFNSDIDWNDAWVKDGMKEDKKYTYDSNTNKNLYGRKIGGYQSRIDRIIYRADNLILKSFSLIKGTEGLIQPSDHHGVFSEFIVNI</sequence>
<evidence type="ECO:0000256" key="2">
    <source>
        <dbReference type="ARBA" id="ARBA00001946"/>
    </source>
</evidence>
<evidence type="ECO:0000256" key="6">
    <source>
        <dbReference type="ARBA" id="ARBA00022801"/>
    </source>
</evidence>
<dbReference type="InterPro" id="IPR051547">
    <property type="entry name" value="TDP2-like"/>
</dbReference>
<dbReference type="Pfam" id="PF03372">
    <property type="entry name" value="Exo_endo_phos"/>
    <property type="match status" value="1"/>
</dbReference>
<dbReference type="EMBL" id="MK072077">
    <property type="protein sequence ID" value="AYV78429.1"/>
    <property type="molecule type" value="Genomic_DNA"/>
</dbReference>
<protein>
    <submittedName>
        <fullName evidence="10">Endonuclease/exonuclease/phosphatase family protein</fullName>
    </submittedName>
</protein>
<keyword evidence="5" id="KW-0227">DNA damage</keyword>
<evidence type="ECO:0000256" key="5">
    <source>
        <dbReference type="ARBA" id="ARBA00022763"/>
    </source>
</evidence>
<reference evidence="10" key="1">
    <citation type="submission" date="2018-10" db="EMBL/GenBank/DDBJ databases">
        <title>Hidden diversity of soil giant viruses.</title>
        <authorList>
            <person name="Schulz F."/>
            <person name="Alteio L."/>
            <person name="Goudeau D."/>
            <person name="Ryan E.M."/>
            <person name="Malmstrom R.R."/>
            <person name="Blanchard J."/>
            <person name="Woyke T."/>
        </authorList>
    </citation>
    <scope>NUCLEOTIDE SEQUENCE</scope>
    <source>
        <strain evidence="10">EDV1</strain>
    </source>
</reference>
<keyword evidence="4" id="KW-0479">Metal-binding</keyword>
<organism evidence="10">
    <name type="scientific">Edafosvirus sp</name>
    <dbReference type="NCBI Taxonomy" id="2487765"/>
    <lineage>
        <taxon>Viruses</taxon>
        <taxon>Varidnaviria</taxon>
        <taxon>Bamfordvirae</taxon>
        <taxon>Nucleocytoviricota</taxon>
        <taxon>Megaviricetes</taxon>
        <taxon>Imitervirales</taxon>
        <taxon>Mimiviridae</taxon>
        <taxon>Klosneuvirinae</taxon>
    </lineage>
</organism>
<evidence type="ECO:0000256" key="7">
    <source>
        <dbReference type="ARBA" id="ARBA00022842"/>
    </source>
</evidence>
<evidence type="ECO:0000256" key="8">
    <source>
        <dbReference type="ARBA" id="ARBA00023204"/>
    </source>
</evidence>
<proteinExistence type="predicted"/>
<keyword evidence="10" id="KW-0255">Endonuclease</keyword>
<evidence type="ECO:0000256" key="4">
    <source>
        <dbReference type="ARBA" id="ARBA00022723"/>
    </source>
</evidence>
<keyword evidence="10" id="KW-0269">Exonuclease</keyword>
<keyword evidence="8" id="KW-0234">DNA repair</keyword>
<dbReference type="GO" id="GO:0006302">
    <property type="term" value="P:double-strand break repair"/>
    <property type="evidence" value="ECO:0007669"/>
    <property type="project" value="TreeGrafter"/>
</dbReference>
<comment type="cofactor">
    <cofactor evidence="1">
        <name>Mn(2+)</name>
        <dbReference type="ChEBI" id="CHEBI:29035"/>
    </cofactor>
</comment>
<evidence type="ECO:0000259" key="9">
    <source>
        <dbReference type="Pfam" id="PF03372"/>
    </source>
</evidence>
<name>A0A3G4ZYE6_9VIRU</name>
<dbReference type="PANTHER" id="PTHR15822">
    <property type="entry name" value="TRAF AND TNF RECEPTOR-ASSOCIATED PROTEIN"/>
    <property type="match status" value="1"/>
</dbReference>
<dbReference type="PANTHER" id="PTHR15822:SF4">
    <property type="entry name" value="TYROSYL-DNA PHOSPHODIESTERASE 2"/>
    <property type="match status" value="1"/>
</dbReference>
<gene>
    <name evidence="10" type="ORF">Edafosvirus12_28</name>
</gene>
<keyword evidence="3" id="KW-0540">Nuclease</keyword>
<dbReference type="GO" id="GO:0004527">
    <property type="term" value="F:exonuclease activity"/>
    <property type="evidence" value="ECO:0007669"/>
    <property type="project" value="UniProtKB-KW"/>
</dbReference>
<feature type="domain" description="Endonuclease/exonuclease/phosphatase" evidence="9">
    <location>
        <begin position="6"/>
        <end position="243"/>
    </location>
</feature>
<keyword evidence="6" id="KW-0378">Hydrolase</keyword>
<dbReference type="GO" id="GO:0070260">
    <property type="term" value="F:5'-tyrosyl-DNA phosphodiesterase activity"/>
    <property type="evidence" value="ECO:0007669"/>
    <property type="project" value="TreeGrafter"/>
</dbReference>
<dbReference type="GO" id="GO:0003697">
    <property type="term" value="F:single-stranded DNA binding"/>
    <property type="evidence" value="ECO:0007669"/>
    <property type="project" value="TreeGrafter"/>
</dbReference>
<dbReference type="InterPro" id="IPR005135">
    <property type="entry name" value="Endo/exonuclease/phosphatase"/>
</dbReference>
<dbReference type="Gene3D" id="3.60.10.10">
    <property type="entry name" value="Endonuclease/exonuclease/phosphatase"/>
    <property type="match status" value="1"/>
</dbReference>
<comment type="cofactor">
    <cofactor evidence="2">
        <name>Mg(2+)</name>
        <dbReference type="ChEBI" id="CHEBI:18420"/>
    </cofactor>
</comment>
<dbReference type="CDD" id="cd09080">
    <property type="entry name" value="TDP2"/>
    <property type="match status" value="1"/>
</dbReference>
<evidence type="ECO:0000256" key="1">
    <source>
        <dbReference type="ARBA" id="ARBA00001936"/>
    </source>
</evidence>
<dbReference type="GO" id="GO:0046872">
    <property type="term" value="F:metal ion binding"/>
    <property type="evidence" value="ECO:0007669"/>
    <property type="project" value="UniProtKB-KW"/>
</dbReference>
<dbReference type="SUPFAM" id="SSF56219">
    <property type="entry name" value="DNase I-like"/>
    <property type="match status" value="1"/>
</dbReference>
<accession>A0A3G4ZYE6</accession>
<keyword evidence="7" id="KW-0460">Magnesium</keyword>
<evidence type="ECO:0000256" key="3">
    <source>
        <dbReference type="ARBA" id="ARBA00022722"/>
    </source>
</evidence>
<dbReference type="InterPro" id="IPR036691">
    <property type="entry name" value="Endo/exonu/phosph_ase_sf"/>
</dbReference>
<dbReference type="GO" id="GO:0004519">
    <property type="term" value="F:endonuclease activity"/>
    <property type="evidence" value="ECO:0007669"/>
    <property type="project" value="UniProtKB-KW"/>
</dbReference>